<dbReference type="SUPFAM" id="SSF53850">
    <property type="entry name" value="Periplasmic binding protein-like II"/>
    <property type="match status" value="1"/>
</dbReference>
<evidence type="ECO:0000256" key="1">
    <source>
        <dbReference type="SAM" id="SignalP"/>
    </source>
</evidence>
<dbReference type="PANTHER" id="PTHR35841">
    <property type="entry name" value="PHOSPHONATES-BINDING PERIPLASMIC PROTEIN"/>
    <property type="match status" value="1"/>
</dbReference>
<evidence type="ECO:0000313" key="2">
    <source>
        <dbReference type="EMBL" id="AOU97656.1"/>
    </source>
</evidence>
<dbReference type="Proteomes" id="UP000095401">
    <property type="component" value="Chromosome"/>
</dbReference>
<dbReference type="Gene3D" id="3.40.190.10">
    <property type="entry name" value="Periplasmic binding protein-like II"/>
    <property type="match status" value="2"/>
</dbReference>
<feature type="signal peptide" evidence="1">
    <location>
        <begin position="1"/>
        <end position="31"/>
    </location>
</feature>
<sequence>MSTAPSPRMPHRLIGACCLLILLALAPPGQAQPPVLAQHGHWLRFGVLPLQSPTKLADMFIPLAEYLQRSLHRPVQFVTAPSFSVFMQRVMHHDYDIVYLNPLLFTQAKRAGYTAVVKVLGEPFTGILVVRKDSPLHGIDPAQWRRGLVIGFPDPRAYAATVMTRSYLRTHGVDLERCCKVRYFGSQDSVLMALNSGLVNVAGTWWPSLRSMPRAVRGNLRVIAETPPQPQMPIAVLDTLPSKLRETIAASLLALHEHPHDDDILRHLGFPQGFIRTSDAEYRQVK</sequence>
<keyword evidence="1" id="KW-0732">Signal</keyword>
<dbReference type="AlphaFoldDB" id="A0A1D8IMF4"/>
<accession>A0A1D8IMF4</accession>
<dbReference type="RefSeq" id="WP_070078041.1">
    <property type="nucleotide sequence ID" value="NZ_CP017415.1"/>
</dbReference>
<proteinExistence type="predicted"/>
<gene>
    <name evidence="2" type="ORF">BI364_06510</name>
</gene>
<keyword evidence="3" id="KW-1185">Reference proteome</keyword>
<evidence type="ECO:0000313" key="3">
    <source>
        <dbReference type="Proteomes" id="UP000095401"/>
    </source>
</evidence>
<name>A0A1D8IMF4_9GAMM</name>
<reference evidence="3" key="1">
    <citation type="submission" date="2016-09" db="EMBL/GenBank/DDBJ databases">
        <title>Acidihalobacter prosperus F5.</title>
        <authorList>
            <person name="Khaleque H.N."/>
            <person name="Ramsay J.P."/>
            <person name="Kaksonen A.H."/>
            <person name="Boxall N.J."/>
            <person name="Watkin E.L.J."/>
        </authorList>
    </citation>
    <scope>NUCLEOTIDE SEQUENCE [LARGE SCALE GENOMIC DNA]</scope>
    <source>
        <strain evidence="3">F5</strain>
    </source>
</reference>
<protein>
    <recommendedName>
        <fullName evidence="4">Phosphonate ABC transporter substrate-binding protein</fullName>
    </recommendedName>
</protein>
<organism evidence="2 3">
    <name type="scientific">Acidihalobacter yilgarnensis</name>
    <dbReference type="NCBI Taxonomy" id="2819280"/>
    <lineage>
        <taxon>Bacteria</taxon>
        <taxon>Pseudomonadati</taxon>
        <taxon>Pseudomonadota</taxon>
        <taxon>Gammaproteobacteria</taxon>
        <taxon>Chromatiales</taxon>
        <taxon>Ectothiorhodospiraceae</taxon>
        <taxon>Acidihalobacter</taxon>
    </lineage>
</organism>
<evidence type="ECO:0008006" key="4">
    <source>
        <dbReference type="Google" id="ProtNLM"/>
    </source>
</evidence>
<dbReference type="PANTHER" id="PTHR35841:SF1">
    <property type="entry name" value="PHOSPHONATES-BINDING PERIPLASMIC PROTEIN"/>
    <property type="match status" value="1"/>
</dbReference>
<dbReference type="Pfam" id="PF12974">
    <property type="entry name" value="Phosphonate-bd"/>
    <property type="match status" value="1"/>
</dbReference>
<feature type="chain" id="PRO_5009108280" description="Phosphonate ABC transporter substrate-binding protein" evidence="1">
    <location>
        <begin position="32"/>
        <end position="286"/>
    </location>
</feature>
<dbReference type="KEGG" id="aprs:BI364_06510"/>
<dbReference type="EMBL" id="CP017415">
    <property type="protein sequence ID" value="AOU97656.1"/>
    <property type="molecule type" value="Genomic_DNA"/>
</dbReference>